<reference evidence="2" key="1">
    <citation type="journal article" date="2019" name="Int. J. Syst. Evol. Microbiol.">
        <title>The Global Catalogue of Microorganisms (GCM) 10K type strain sequencing project: providing services to taxonomists for standard genome sequencing and annotation.</title>
        <authorList>
            <consortium name="The Broad Institute Genomics Platform"/>
            <consortium name="The Broad Institute Genome Sequencing Center for Infectious Disease"/>
            <person name="Wu L."/>
            <person name="Ma J."/>
        </authorList>
    </citation>
    <scope>NUCLEOTIDE SEQUENCE [LARGE SCALE GENOMIC DNA]</scope>
    <source>
        <strain evidence="2">JCM 17804</strain>
    </source>
</reference>
<keyword evidence="2" id="KW-1185">Reference proteome</keyword>
<organism evidence="1 2">
    <name type="scientific">Variovorax defluvii</name>
    <dbReference type="NCBI Taxonomy" id="913761"/>
    <lineage>
        <taxon>Bacteria</taxon>
        <taxon>Pseudomonadati</taxon>
        <taxon>Pseudomonadota</taxon>
        <taxon>Betaproteobacteria</taxon>
        <taxon>Burkholderiales</taxon>
        <taxon>Comamonadaceae</taxon>
        <taxon>Variovorax</taxon>
    </lineage>
</organism>
<comment type="caution">
    <text evidence="1">The sequence shown here is derived from an EMBL/GenBank/DDBJ whole genome shotgun (WGS) entry which is preliminary data.</text>
</comment>
<accession>A0ABP8IBP2</accession>
<proteinExistence type="predicted"/>
<evidence type="ECO:0000313" key="2">
    <source>
        <dbReference type="Proteomes" id="UP001500975"/>
    </source>
</evidence>
<dbReference type="Proteomes" id="UP001500975">
    <property type="component" value="Unassembled WGS sequence"/>
</dbReference>
<protein>
    <submittedName>
        <fullName evidence="1">Uncharacterized protein</fullName>
    </submittedName>
</protein>
<evidence type="ECO:0000313" key="1">
    <source>
        <dbReference type="EMBL" id="GAA4355510.1"/>
    </source>
</evidence>
<name>A0ABP8IBP2_9BURK</name>
<gene>
    <name evidence="1" type="ORF">GCM10023165_47710</name>
</gene>
<sequence length="225" mass="24723">MIEPGSDMERALADLRGRFVAKLGQPLQCEFQKLKDWLQAYVGAGGELLGGCNIRAAALAPLLSKAGEKSGLLASLLKAPGKTIEQKWAAAEDALNNGRALVIEGRGTEISGDKSKFANLTSFHAFVLLQVVEDGERKKWFVGFDPDVSATTETRELWNSLIKAAFDTQDVDLGKWNEKVKDLDRDRLHRILTTMILGTTAHGFGPLVRRYAIDRTKGLEPPYRG</sequence>
<dbReference type="EMBL" id="BAABGJ010000080">
    <property type="protein sequence ID" value="GAA4355510.1"/>
    <property type="molecule type" value="Genomic_DNA"/>
</dbReference>